<name>A0A2T7PYG5_POMCA</name>
<keyword evidence="10" id="KW-0325">Glycoprotein</keyword>
<keyword evidence="6" id="KW-0677">Repeat</keyword>
<dbReference type="GO" id="GO:0007165">
    <property type="term" value="P:signal transduction"/>
    <property type="evidence" value="ECO:0007669"/>
    <property type="project" value="InterPro"/>
</dbReference>
<dbReference type="Gene3D" id="3.40.50.10140">
    <property type="entry name" value="Toll/interleukin-1 receptor homology (TIR) domain"/>
    <property type="match status" value="1"/>
</dbReference>
<keyword evidence="7 11" id="KW-1133">Transmembrane helix</keyword>
<evidence type="ECO:0000256" key="6">
    <source>
        <dbReference type="ARBA" id="ARBA00022737"/>
    </source>
</evidence>
<comment type="subcellular location">
    <subcellularLocation>
        <location evidence="1">Membrane</location>
        <topology evidence="1">Single-pass membrane protein</topology>
    </subcellularLocation>
</comment>
<evidence type="ECO:0000313" key="13">
    <source>
        <dbReference type="EMBL" id="PVD38466.1"/>
    </source>
</evidence>
<feature type="transmembrane region" description="Helical" evidence="11">
    <location>
        <begin position="399"/>
        <end position="423"/>
    </location>
</feature>
<dbReference type="AlphaFoldDB" id="A0A2T7PYG5"/>
<proteinExistence type="inferred from homology"/>
<comment type="similarity">
    <text evidence="2">Belongs to the Toll-like receptor family.</text>
</comment>
<evidence type="ECO:0000256" key="8">
    <source>
        <dbReference type="ARBA" id="ARBA00023136"/>
    </source>
</evidence>
<sequence length="594" mass="68764">MDPYSVCVVIDTNHTRYFKDTRLQSIHAESNRIESFTPGALDNMPDTLSFVSVSGNRLRFGSYLLDLGDLTNLTTIKNDGRMRPHDPPTSYPAFSVKPEHIEKCHYVREYEGCQRSLEPSGQTFPTCPLSLENAMFEERDPLTPLSLTFVLPPKLTSYVSRWNQLRYSLVNIRFDENNTLTSLELTSNFLARWIGPFKGLNQLQSLDLSNNFARKVHYAFFDTFPELKNLRLSRNYLREQLKNDENGRVFANLSKLETLDLSSNYINIIPAAAFQGLTNLRQLNLSHNNIFNFEITVSHMMSLTSLDLSYNNIHFIPKFISDHLDLITSNPNVTVYLNLTFNPIACLCTHIDFLTWIQQSAVQFVFRNKYSCLRPDGTIKKMINITEEIQTLQKTCGNVVGMLIGAFTCFFCLTLALASAVLYRFRWKLRYLYYASRLAHSRKRTLTENSFEVDAFVSYCSEDDEFVHGELMRQLEERKGLRLIVHHRDFTPGQPIPCNIVAAVQNSRRTLVVLTRHLLQSERCQYEMQMATMESVHTGRNVLLFLLYEDIPSHELPRQVLYDLQSSTYIQFPHDDLELVPSFWRRLAKALKEQ</sequence>
<dbReference type="InterPro" id="IPR001611">
    <property type="entry name" value="Leu-rich_rpt"/>
</dbReference>
<dbReference type="Pfam" id="PF13855">
    <property type="entry name" value="LRR_8"/>
    <property type="match status" value="2"/>
</dbReference>
<gene>
    <name evidence="13" type="ORF">C0Q70_01081</name>
</gene>
<dbReference type="Gene3D" id="3.80.10.10">
    <property type="entry name" value="Ribonuclease Inhibitor"/>
    <property type="match status" value="2"/>
</dbReference>
<dbReference type="Pfam" id="PF13676">
    <property type="entry name" value="TIR_2"/>
    <property type="match status" value="1"/>
</dbReference>
<evidence type="ECO:0000256" key="7">
    <source>
        <dbReference type="ARBA" id="ARBA00022989"/>
    </source>
</evidence>
<dbReference type="GO" id="GO:0005886">
    <property type="term" value="C:plasma membrane"/>
    <property type="evidence" value="ECO:0007669"/>
    <property type="project" value="TreeGrafter"/>
</dbReference>
<dbReference type="PROSITE" id="PS51450">
    <property type="entry name" value="LRR"/>
    <property type="match status" value="3"/>
</dbReference>
<protein>
    <recommendedName>
        <fullName evidence="12">TIR domain-containing protein</fullName>
    </recommendedName>
</protein>
<evidence type="ECO:0000259" key="12">
    <source>
        <dbReference type="PROSITE" id="PS50104"/>
    </source>
</evidence>
<dbReference type="SUPFAM" id="SSF52058">
    <property type="entry name" value="L domain-like"/>
    <property type="match status" value="1"/>
</dbReference>
<dbReference type="OrthoDB" id="6122780at2759"/>
<dbReference type="EMBL" id="PZQS01000001">
    <property type="protein sequence ID" value="PVD38466.1"/>
    <property type="molecule type" value="Genomic_DNA"/>
</dbReference>
<evidence type="ECO:0000256" key="3">
    <source>
        <dbReference type="ARBA" id="ARBA00022614"/>
    </source>
</evidence>
<keyword evidence="14" id="KW-1185">Reference proteome</keyword>
<keyword evidence="4 11" id="KW-0812">Transmembrane</keyword>
<dbReference type="PROSITE" id="PS50104">
    <property type="entry name" value="TIR"/>
    <property type="match status" value="1"/>
</dbReference>
<dbReference type="InterPro" id="IPR003591">
    <property type="entry name" value="Leu-rich_rpt_typical-subtyp"/>
</dbReference>
<keyword evidence="8 11" id="KW-0472">Membrane</keyword>
<dbReference type="InterPro" id="IPR000157">
    <property type="entry name" value="TIR_dom"/>
</dbReference>
<organism evidence="13 14">
    <name type="scientific">Pomacea canaliculata</name>
    <name type="common">Golden apple snail</name>
    <dbReference type="NCBI Taxonomy" id="400727"/>
    <lineage>
        <taxon>Eukaryota</taxon>
        <taxon>Metazoa</taxon>
        <taxon>Spiralia</taxon>
        <taxon>Lophotrochozoa</taxon>
        <taxon>Mollusca</taxon>
        <taxon>Gastropoda</taxon>
        <taxon>Caenogastropoda</taxon>
        <taxon>Architaenioglossa</taxon>
        <taxon>Ampullarioidea</taxon>
        <taxon>Ampullariidae</taxon>
        <taxon>Pomacea</taxon>
    </lineage>
</organism>
<dbReference type="GO" id="GO:0038023">
    <property type="term" value="F:signaling receptor activity"/>
    <property type="evidence" value="ECO:0007669"/>
    <property type="project" value="TreeGrafter"/>
</dbReference>
<accession>A0A2T7PYG5</accession>
<evidence type="ECO:0000256" key="10">
    <source>
        <dbReference type="ARBA" id="ARBA00023180"/>
    </source>
</evidence>
<dbReference type="Proteomes" id="UP000245119">
    <property type="component" value="Linkage Group LG1"/>
</dbReference>
<dbReference type="Pfam" id="PF00560">
    <property type="entry name" value="LRR_1"/>
    <property type="match status" value="1"/>
</dbReference>
<evidence type="ECO:0000256" key="2">
    <source>
        <dbReference type="ARBA" id="ARBA00009634"/>
    </source>
</evidence>
<keyword evidence="5" id="KW-0732">Signal</keyword>
<feature type="domain" description="TIR" evidence="12">
    <location>
        <begin position="451"/>
        <end position="591"/>
    </location>
</feature>
<evidence type="ECO:0000256" key="9">
    <source>
        <dbReference type="ARBA" id="ARBA00023170"/>
    </source>
</evidence>
<dbReference type="InterPro" id="IPR035897">
    <property type="entry name" value="Toll_tir_struct_dom_sf"/>
</dbReference>
<dbReference type="SMART" id="SM00369">
    <property type="entry name" value="LRR_TYP"/>
    <property type="match status" value="5"/>
</dbReference>
<dbReference type="InterPro" id="IPR032675">
    <property type="entry name" value="LRR_dom_sf"/>
</dbReference>
<evidence type="ECO:0000256" key="1">
    <source>
        <dbReference type="ARBA" id="ARBA00004167"/>
    </source>
</evidence>
<comment type="caution">
    <text evidence="13">The sequence shown here is derived from an EMBL/GenBank/DDBJ whole genome shotgun (WGS) entry which is preliminary data.</text>
</comment>
<keyword evidence="3" id="KW-0433">Leucine-rich repeat</keyword>
<evidence type="ECO:0000256" key="11">
    <source>
        <dbReference type="SAM" id="Phobius"/>
    </source>
</evidence>
<evidence type="ECO:0000256" key="5">
    <source>
        <dbReference type="ARBA" id="ARBA00022729"/>
    </source>
</evidence>
<dbReference type="PANTHER" id="PTHR24365:SF541">
    <property type="entry name" value="PROTEIN TOLL-RELATED"/>
    <property type="match status" value="1"/>
</dbReference>
<evidence type="ECO:0000256" key="4">
    <source>
        <dbReference type="ARBA" id="ARBA00022692"/>
    </source>
</evidence>
<dbReference type="SUPFAM" id="SSF52200">
    <property type="entry name" value="Toll/Interleukin receptor TIR domain"/>
    <property type="match status" value="1"/>
</dbReference>
<keyword evidence="9" id="KW-0675">Receptor</keyword>
<reference evidence="13 14" key="1">
    <citation type="submission" date="2018-04" db="EMBL/GenBank/DDBJ databases">
        <title>The genome of golden apple snail Pomacea canaliculata provides insight into stress tolerance and invasive adaptation.</title>
        <authorList>
            <person name="Liu C."/>
            <person name="Liu B."/>
            <person name="Ren Y."/>
            <person name="Zhang Y."/>
            <person name="Wang H."/>
            <person name="Li S."/>
            <person name="Jiang F."/>
            <person name="Yin L."/>
            <person name="Zhang G."/>
            <person name="Qian W."/>
            <person name="Fan W."/>
        </authorList>
    </citation>
    <scope>NUCLEOTIDE SEQUENCE [LARGE SCALE GENOMIC DNA]</scope>
    <source>
        <strain evidence="13">SZHN2017</strain>
        <tissue evidence="13">Muscle</tissue>
    </source>
</reference>
<dbReference type="SMART" id="SM00255">
    <property type="entry name" value="TIR"/>
    <property type="match status" value="1"/>
</dbReference>
<dbReference type="STRING" id="400727.A0A2T7PYG5"/>
<evidence type="ECO:0000313" key="14">
    <source>
        <dbReference type="Proteomes" id="UP000245119"/>
    </source>
</evidence>
<dbReference type="PANTHER" id="PTHR24365">
    <property type="entry name" value="TOLL-LIKE RECEPTOR"/>
    <property type="match status" value="1"/>
</dbReference>